<keyword evidence="4" id="KW-1015">Disulfide bond</keyword>
<dbReference type="PANTHER" id="PTHR24276">
    <property type="entry name" value="POLYSERASE-RELATED"/>
    <property type="match status" value="1"/>
</dbReference>
<reference evidence="6 7" key="1">
    <citation type="submission" date="2017-07" db="EMBL/GenBank/DDBJ databases">
        <authorList>
            <person name="Talla V."/>
            <person name="Backstrom N."/>
        </authorList>
    </citation>
    <scope>NUCLEOTIDE SEQUENCE [LARGE SCALE GENOMIC DNA]</scope>
</reference>
<keyword evidence="2" id="KW-0378">Hydrolase</keyword>
<dbReference type="EMBL" id="FZQP02000204">
    <property type="protein sequence ID" value="VVC87825.1"/>
    <property type="molecule type" value="Genomic_DNA"/>
</dbReference>
<proteinExistence type="predicted"/>
<evidence type="ECO:0000256" key="1">
    <source>
        <dbReference type="ARBA" id="ARBA00022670"/>
    </source>
</evidence>
<keyword evidence="7" id="KW-1185">Reference proteome</keyword>
<dbReference type="AlphaFoldDB" id="A0A5E4PP14"/>
<keyword evidence="3" id="KW-0720">Serine protease</keyword>
<dbReference type="GO" id="GO:0004252">
    <property type="term" value="F:serine-type endopeptidase activity"/>
    <property type="evidence" value="ECO:0007669"/>
    <property type="project" value="InterPro"/>
</dbReference>
<evidence type="ECO:0000313" key="7">
    <source>
        <dbReference type="Proteomes" id="UP000324832"/>
    </source>
</evidence>
<evidence type="ECO:0000256" key="3">
    <source>
        <dbReference type="ARBA" id="ARBA00022825"/>
    </source>
</evidence>
<dbReference type="InterPro" id="IPR009003">
    <property type="entry name" value="Peptidase_S1_PA"/>
</dbReference>
<evidence type="ECO:0000313" key="6">
    <source>
        <dbReference type="EMBL" id="VVC87825.1"/>
    </source>
</evidence>
<protein>
    <recommendedName>
        <fullName evidence="5">Peptidase S1 domain-containing protein</fullName>
    </recommendedName>
</protein>
<dbReference type="InterPro" id="IPR050430">
    <property type="entry name" value="Peptidase_S1"/>
</dbReference>
<evidence type="ECO:0000256" key="2">
    <source>
        <dbReference type="ARBA" id="ARBA00022801"/>
    </source>
</evidence>
<dbReference type="SUPFAM" id="SSF50494">
    <property type="entry name" value="Trypsin-like serine proteases"/>
    <property type="match status" value="1"/>
</dbReference>
<keyword evidence="1" id="KW-0645">Protease</keyword>
<organism evidence="6 7">
    <name type="scientific">Leptidea sinapis</name>
    <dbReference type="NCBI Taxonomy" id="189913"/>
    <lineage>
        <taxon>Eukaryota</taxon>
        <taxon>Metazoa</taxon>
        <taxon>Ecdysozoa</taxon>
        <taxon>Arthropoda</taxon>
        <taxon>Hexapoda</taxon>
        <taxon>Insecta</taxon>
        <taxon>Pterygota</taxon>
        <taxon>Neoptera</taxon>
        <taxon>Endopterygota</taxon>
        <taxon>Lepidoptera</taxon>
        <taxon>Glossata</taxon>
        <taxon>Ditrysia</taxon>
        <taxon>Papilionoidea</taxon>
        <taxon>Pieridae</taxon>
        <taxon>Dismorphiinae</taxon>
        <taxon>Leptidea</taxon>
    </lineage>
</organism>
<dbReference type="Pfam" id="PF00089">
    <property type="entry name" value="Trypsin"/>
    <property type="match status" value="1"/>
</dbReference>
<sequence>MVKLLVVTLPISDTCPMKYSFLEKPFVTANSTIPNPNYNETTHDFNVAIIQLDEKLSLDGKTTKAITLVDSGTDISDGTEITISGWGATSIQVGIASHTMSCGRQGEPGVYVDLSKEAVRKWITDVTGI</sequence>
<dbReference type="Proteomes" id="UP000324832">
    <property type="component" value="Unassembled WGS sequence"/>
</dbReference>
<dbReference type="InterPro" id="IPR043504">
    <property type="entry name" value="Peptidase_S1_PA_chymotrypsin"/>
</dbReference>
<dbReference type="PANTHER" id="PTHR24276:SF91">
    <property type="entry name" value="AT26814P-RELATED"/>
    <property type="match status" value="1"/>
</dbReference>
<feature type="domain" description="Peptidase S1" evidence="5">
    <location>
        <begin position="26"/>
        <end position="90"/>
    </location>
</feature>
<gene>
    <name evidence="6" type="ORF">LSINAPIS_LOCUS1347</name>
</gene>
<dbReference type="GO" id="GO:0006508">
    <property type="term" value="P:proteolysis"/>
    <property type="evidence" value="ECO:0007669"/>
    <property type="project" value="UniProtKB-KW"/>
</dbReference>
<evidence type="ECO:0000256" key="4">
    <source>
        <dbReference type="ARBA" id="ARBA00023157"/>
    </source>
</evidence>
<evidence type="ECO:0000259" key="5">
    <source>
        <dbReference type="Pfam" id="PF00089"/>
    </source>
</evidence>
<dbReference type="Gene3D" id="2.40.10.10">
    <property type="entry name" value="Trypsin-like serine proteases"/>
    <property type="match status" value="1"/>
</dbReference>
<dbReference type="InterPro" id="IPR001254">
    <property type="entry name" value="Trypsin_dom"/>
</dbReference>
<name>A0A5E4PP14_9NEOP</name>
<accession>A0A5E4PP14</accession>